<dbReference type="AlphaFoldDB" id="A0ABC9YR24"/>
<dbReference type="GeneID" id="93369607"/>
<comment type="caution">
    <text evidence="2">The sequence shown here is derived from an EMBL/GenBank/DDBJ whole genome shotgun (WGS) entry which is preliminary data.</text>
</comment>
<dbReference type="EMBL" id="BBYQ01000018">
    <property type="protein sequence ID" value="GAP27491.1"/>
    <property type="molecule type" value="Genomic_DNA"/>
</dbReference>
<protein>
    <recommendedName>
        <fullName evidence="1">DUF6968 domain-containing protein</fullName>
    </recommendedName>
</protein>
<dbReference type="Proteomes" id="UP000037179">
    <property type="component" value="Unassembled WGS sequence"/>
</dbReference>
<evidence type="ECO:0000313" key="2">
    <source>
        <dbReference type="EMBL" id="GAP27491.1"/>
    </source>
</evidence>
<reference evidence="2 3" key="2">
    <citation type="journal article" date="2016" name="Genome Announc.">
        <title>Draft Genome Sequence of Erythromycin- and Oxytetracycline-Sensitive Nocardia seriolae Strain U-1 (NBRC 110359).</title>
        <authorList>
            <person name="Imajoh M."/>
            <person name="Sukeda M."/>
            <person name="Shimizu M."/>
            <person name="Yamane J."/>
            <person name="Ohnishi K."/>
            <person name="Oshima S."/>
        </authorList>
    </citation>
    <scope>NUCLEOTIDE SEQUENCE [LARGE SCALE GENOMIC DNA]</scope>
    <source>
        <strain evidence="2 3">U-1</strain>
    </source>
</reference>
<evidence type="ECO:0000313" key="3">
    <source>
        <dbReference type="Proteomes" id="UP000037179"/>
    </source>
</evidence>
<feature type="domain" description="DUF6968" evidence="1">
    <location>
        <begin position="16"/>
        <end position="89"/>
    </location>
</feature>
<organism evidence="2 3">
    <name type="scientific">Nocardia seriolae</name>
    <dbReference type="NCBI Taxonomy" id="37332"/>
    <lineage>
        <taxon>Bacteria</taxon>
        <taxon>Bacillati</taxon>
        <taxon>Actinomycetota</taxon>
        <taxon>Actinomycetes</taxon>
        <taxon>Mycobacteriales</taxon>
        <taxon>Nocardiaceae</taxon>
        <taxon>Nocardia</taxon>
    </lineage>
</organism>
<proteinExistence type="predicted"/>
<sequence>MPPTFDGVGEFGEPIATRELVSEDHGGSVVVALGAPRPDPDRDGIWLCPWRIDGIGETWATGNPGRGTDSWQALTSAITIAMAALEGSGHPVQPA</sequence>
<reference evidence="3" key="1">
    <citation type="submission" date="2015-07" db="EMBL/GenBank/DDBJ databases">
        <title>Nocardia seriolae U-1 whole genome shotgun sequence.</title>
        <authorList>
            <person name="Imajoh M."/>
            <person name="Fukumoto Y."/>
            <person name="Sukeda M."/>
            <person name="Yamane J."/>
            <person name="Yamasaki K."/>
            <person name="Shimizu M."/>
            <person name="Ohnishi K."/>
            <person name="Oshima S."/>
        </authorList>
    </citation>
    <scope>NUCLEOTIDE SEQUENCE [LARGE SCALE GENOMIC DNA]</scope>
    <source>
        <strain evidence="3">U-1</strain>
    </source>
</reference>
<evidence type="ECO:0000259" key="1">
    <source>
        <dbReference type="Pfam" id="PF22302"/>
    </source>
</evidence>
<dbReference type="RefSeq" id="WP_228102674.1">
    <property type="nucleotide sequence ID" value="NZ_AP017900.1"/>
</dbReference>
<name>A0ABC9YR24_9NOCA</name>
<keyword evidence="3" id="KW-1185">Reference proteome</keyword>
<gene>
    <name evidence="2" type="ORF">NSK11_contig00018-0083</name>
</gene>
<dbReference type="Pfam" id="PF22302">
    <property type="entry name" value="DUF6968"/>
    <property type="match status" value="1"/>
</dbReference>
<dbReference type="InterPro" id="IPR054241">
    <property type="entry name" value="DUF6968"/>
</dbReference>
<accession>A0ABC9YR24</accession>